<keyword evidence="2" id="KW-1185">Reference proteome</keyword>
<accession>A0ABQ9EDA9</accession>
<organism evidence="1 2">
    <name type="scientific">Tegillarca granosa</name>
    <name type="common">Malaysian cockle</name>
    <name type="synonym">Anadara granosa</name>
    <dbReference type="NCBI Taxonomy" id="220873"/>
    <lineage>
        <taxon>Eukaryota</taxon>
        <taxon>Metazoa</taxon>
        <taxon>Spiralia</taxon>
        <taxon>Lophotrochozoa</taxon>
        <taxon>Mollusca</taxon>
        <taxon>Bivalvia</taxon>
        <taxon>Autobranchia</taxon>
        <taxon>Pteriomorphia</taxon>
        <taxon>Arcoida</taxon>
        <taxon>Arcoidea</taxon>
        <taxon>Arcidae</taxon>
        <taxon>Tegillarca</taxon>
    </lineage>
</organism>
<evidence type="ECO:0008006" key="3">
    <source>
        <dbReference type="Google" id="ProtNLM"/>
    </source>
</evidence>
<dbReference type="EMBL" id="JARBDR010000917">
    <property type="protein sequence ID" value="KAJ8302564.1"/>
    <property type="molecule type" value="Genomic_DNA"/>
</dbReference>
<name>A0ABQ9EDA9_TEGGR</name>
<comment type="caution">
    <text evidence="1">The sequence shown here is derived from an EMBL/GenBank/DDBJ whole genome shotgun (WGS) entry which is preliminary data.</text>
</comment>
<sequence length="164" mass="19240">MSSVSRVVNLAFKSRLIGDLGLNMAGIVHWFDELQYRRALRRERVFRDRTNLLDIYDDVELYYRFCLPRNRLINLINELGGELEHVTRRRRAIPVELQVIVALRFLSSGSFQNLVGIGYVHGDSGYPLMQWFMVPVMNPVDDAERKYKRAHMSTRSKTKVCMFK</sequence>
<protein>
    <recommendedName>
        <fullName evidence="3">Nuclease HARBI1</fullName>
    </recommendedName>
</protein>
<dbReference type="Proteomes" id="UP001217089">
    <property type="component" value="Unassembled WGS sequence"/>
</dbReference>
<proteinExistence type="predicted"/>
<reference evidence="1 2" key="1">
    <citation type="submission" date="2022-12" db="EMBL/GenBank/DDBJ databases">
        <title>Chromosome-level genome of Tegillarca granosa.</title>
        <authorList>
            <person name="Kim J."/>
        </authorList>
    </citation>
    <scope>NUCLEOTIDE SEQUENCE [LARGE SCALE GENOMIC DNA]</scope>
    <source>
        <strain evidence="1">Teg-2019</strain>
        <tissue evidence="1">Adductor muscle</tissue>
    </source>
</reference>
<evidence type="ECO:0000313" key="2">
    <source>
        <dbReference type="Proteomes" id="UP001217089"/>
    </source>
</evidence>
<gene>
    <name evidence="1" type="ORF">KUTeg_018960</name>
</gene>
<evidence type="ECO:0000313" key="1">
    <source>
        <dbReference type="EMBL" id="KAJ8302564.1"/>
    </source>
</evidence>